<dbReference type="PANTHER" id="PTHR11923:SF69">
    <property type="entry name" value="SENSORY NEURON MEMBRANE PROTEIN 1"/>
    <property type="match status" value="1"/>
</dbReference>
<keyword evidence="8 13" id="KW-0472">Membrane</keyword>
<proteinExistence type="inferred from homology"/>
<accession>A0A6P7GTQ0</accession>
<feature type="compositionally biased region" description="Polar residues" evidence="12">
    <location>
        <begin position="524"/>
        <end position="536"/>
    </location>
</feature>
<evidence type="ECO:0000256" key="10">
    <source>
        <dbReference type="ARBA" id="ARBA00023170"/>
    </source>
</evidence>
<dbReference type="InParanoid" id="A0A6P7GTQ0"/>
<keyword evidence="10" id="KW-0675">Receptor</keyword>
<dbReference type="GO" id="GO:0005044">
    <property type="term" value="F:scavenger receptor activity"/>
    <property type="evidence" value="ECO:0007669"/>
    <property type="project" value="TreeGrafter"/>
</dbReference>
<dbReference type="AlphaFoldDB" id="A0A6P7GTQ0"/>
<evidence type="ECO:0000256" key="8">
    <source>
        <dbReference type="ARBA" id="ARBA00023136"/>
    </source>
</evidence>
<keyword evidence="6" id="KW-0552">Olfaction</keyword>
<keyword evidence="4" id="KW-0716">Sensory transduction</keyword>
<evidence type="ECO:0000256" key="7">
    <source>
        <dbReference type="ARBA" id="ARBA00022989"/>
    </source>
</evidence>
<evidence type="ECO:0000256" key="9">
    <source>
        <dbReference type="ARBA" id="ARBA00023157"/>
    </source>
</evidence>
<comment type="similarity">
    <text evidence="2">Belongs to the CD36 family.</text>
</comment>
<protein>
    <submittedName>
        <fullName evidence="14">Sensory neuron membrane protein 1-like</fullName>
    </submittedName>
</protein>
<dbReference type="GO" id="GO:0005886">
    <property type="term" value="C:plasma membrane"/>
    <property type="evidence" value="ECO:0007669"/>
    <property type="project" value="UniProtKB-SubCell"/>
</dbReference>
<dbReference type="GO" id="GO:0005737">
    <property type="term" value="C:cytoplasm"/>
    <property type="evidence" value="ECO:0007669"/>
    <property type="project" value="TreeGrafter"/>
</dbReference>
<feature type="region of interest" description="Disordered" evidence="12">
    <location>
        <begin position="523"/>
        <end position="544"/>
    </location>
</feature>
<organism evidence="14">
    <name type="scientific">Diabrotica virgifera virgifera</name>
    <name type="common">western corn rootworm</name>
    <dbReference type="NCBI Taxonomy" id="50390"/>
    <lineage>
        <taxon>Eukaryota</taxon>
        <taxon>Metazoa</taxon>
        <taxon>Ecdysozoa</taxon>
        <taxon>Arthropoda</taxon>
        <taxon>Hexapoda</taxon>
        <taxon>Insecta</taxon>
        <taxon>Pterygota</taxon>
        <taxon>Neoptera</taxon>
        <taxon>Endopterygota</taxon>
        <taxon>Coleoptera</taxon>
        <taxon>Polyphaga</taxon>
        <taxon>Cucujiformia</taxon>
        <taxon>Chrysomeloidea</taxon>
        <taxon>Chrysomelidae</taxon>
        <taxon>Galerucinae</taxon>
        <taxon>Diabroticina</taxon>
        <taxon>Diabroticites</taxon>
        <taxon>Diabrotica</taxon>
    </lineage>
</organism>
<evidence type="ECO:0000256" key="2">
    <source>
        <dbReference type="ARBA" id="ARBA00010532"/>
    </source>
</evidence>
<keyword evidence="5 13" id="KW-0812">Transmembrane</keyword>
<evidence type="ECO:0000256" key="11">
    <source>
        <dbReference type="ARBA" id="ARBA00023180"/>
    </source>
</evidence>
<keyword evidence="3" id="KW-1003">Cell membrane</keyword>
<evidence type="ECO:0000256" key="6">
    <source>
        <dbReference type="ARBA" id="ARBA00022725"/>
    </source>
</evidence>
<name>A0A6P7GTQ0_DIAVI</name>
<keyword evidence="9" id="KW-1015">Disulfide bond</keyword>
<evidence type="ECO:0000256" key="12">
    <source>
        <dbReference type="SAM" id="MobiDB-lite"/>
    </source>
</evidence>
<dbReference type="GO" id="GO:0007608">
    <property type="term" value="P:sensory perception of smell"/>
    <property type="evidence" value="ECO:0007669"/>
    <property type="project" value="UniProtKB-KW"/>
</dbReference>
<dbReference type="FunCoup" id="A0A6P7GTQ0">
    <property type="interactions" value="2"/>
</dbReference>
<dbReference type="RefSeq" id="XP_028147205.1">
    <property type="nucleotide sequence ID" value="XM_028291404.1"/>
</dbReference>
<keyword evidence="11" id="KW-0325">Glycoprotein</keyword>
<feature type="transmembrane region" description="Helical" evidence="13">
    <location>
        <begin position="33"/>
        <end position="52"/>
    </location>
</feature>
<dbReference type="InterPro" id="IPR002159">
    <property type="entry name" value="CD36_fam"/>
</dbReference>
<keyword evidence="7 13" id="KW-1133">Transmembrane helix</keyword>
<dbReference type="Pfam" id="PF01130">
    <property type="entry name" value="CD36"/>
    <property type="match status" value="1"/>
</dbReference>
<evidence type="ECO:0000256" key="5">
    <source>
        <dbReference type="ARBA" id="ARBA00022692"/>
    </source>
</evidence>
<evidence type="ECO:0000256" key="1">
    <source>
        <dbReference type="ARBA" id="ARBA00004651"/>
    </source>
</evidence>
<comment type="subcellular location">
    <subcellularLocation>
        <location evidence="1">Cell membrane</location>
        <topology evidence="1">Multi-pass membrane protein</topology>
    </subcellularLocation>
</comment>
<gene>
    <name evidence="14" type="primary">LOC114340631</name>
</gene>
<reference evidence="14" key="1">
    <citation type="submission" date="2025-08" db="UniProtKB">
        <authorList>
            <consortium name="RefSeq"/>
        </authorList>
    </citation>
    <scope>IDENTIFICATION</scope>
    <source>
        <tissue evidence="14">Whole insect</tissue>
    </source>
</reference>
<evidence type="ECO:0000256" key="13">
    <source>
        <dbReference type="SAM" id="Phobius"/>
    </source>
</evidence>
<dbReference type="OrthoDB" id="10024078at2759"/>
<sequence length="544" mass="60633">MKLVEFQKLFYLISTVITTKFNRKMKLRFPVKLAIGSVFALFFIVLVGFILFPKMIHSKVKSMVNLGPGMEIRGMFLKVPFPLSFKIYVFNITNPMEIQNGAIPEVKEVGPFCFQEWKEKVDVHDEEDNDIITYLSKDTFTRTSGPGCVSGQTVVTIPHPMILGLVNAVSRAKPGALSLINKAIKSIYANPTSIFLTAKVDDILFDGVVIKCGVTDFAGKAICTQLRGSGSLKIIDENDLGFSLIGPKNATEQKRIKAIRGTKNHHDVGRIVEYDGSPAMSAWPTEECNKIMGTDGTVFPPMMTKEEGLVSFAPDLCRSLKAFWVKKTKYDGIPVNEYTASLGDSSKNEAEKCYCYTPDTCLKKGLMDLYKCAGVPIYVSMPHFYDSDELNYLYAKTGMKPNTSRSEIFFLILQMTGGPVSAKKRLQFSMPLEPNQKVDLFKNFTTTVIPMFWVEEGVDLNNTFTKPLKMLYTMKKVVNISKYLILSGSIVGCIAAAYLFFKNNDKVTITKVKDVQKVPAPPSGISTVNGHTNRAMSENEVDKF</sequence>
<feature type="transmembrane region" description="Helical" evidence="13">
    <location>
        <begin position="483"/>
        <end position="501"/>
    </location>
</feature>
<evidence type="ECO:0000256" key="3">
    <source>
        <dbReference type="ARBA" id="ARBA00022475"/>
    </source>
</evidence>
<dbReference type="PRINTS" id="PR01609">
    <property type="entry name" value="CD36FAMILY"/>
</dbReference>
<evidence type="ECO:0000256" key="4">
    <source>
        <dbReference type="ARBA" id="ARBA00022606"/>
    </source>
</evidence>
<evidence type="ECO:0000313" key="14">
    <source>
        <dbReference type="RefSeq" id="XP_028147205.1"/>
    </source>
</evidence>
<dbReference type="PANTHER" id="PTHR11923">
    <property type="entry name" value="SCAVENGER RECEPTOR CLASS B TYPE-1 SR-B1"/>
    <property type="match status" value="1"/>
</dbReference>